<name>A0A4R6WJH3_9PROT</name>
<dbReference type="PANTHER" id="PTHR42833:SF4">
    <property type="entry name" value="URIDYLATE KINASE PUMPKIN, CHLOROPLASTIC"/>
    <property type="match status" value="1"/>
</dbReference>
<dbReference type="PIRSF" id="PIRSF005650">
    <property type="entry name" value="Uridylate_kin"/>
    <property type="match status" value="1"/>
</dbReference>
<keyword evidence="9 11" id="KW-0665">Pyrimidine biosynthesis</keyword>
<evidence type="ECO:0000256" key="3">
    <source>
        <dbReference type="ARBA" id="ARBA00007614"/>
    </source>
</evidence>
<evidence type="ECO:0000256" key="2">
    <source>
        <dbReference type="ARBA" id="ARBA00004791"/>
    </source>
</evidence>
<dbReference type="InterPro" id="IPR001048">
    <property type="entry name" value="Asp/Glu/Uridylate_kinase"/>
</dbReference>
<dbReference type="FunFam" id="3.40.1160.10:FF:000001">
    <property type="entry name" value="Uridylate kinase"/>
    <property type="match status" value="1"/>
</dbReference>
<comment type="pathway">
    <text evidence="2 11">Pyrimidine metabolism; CTP biosynthesis via de novo pathway; UDP from UMP (UMPK route): step 1/1.</text>
</comment>
<dbReference type="Gene3D" id="3.40.1160.10">
    <property type="entry name" value="Acetylglutamate kinase-like"/>
    <property type="match status" value="1"/>
</dbReference>
<evidence type="ECO:0000313" key="13">
    <source>
        <dbReference type="EMBL" id="TDQ80525.1"/>
    </source>
</evidence>
<dbReference type="PANTHER" id="PTHR42833">
    <property type="entry name" value="URIDYLATE KINASE"/>
    <property type="match status" value="1"/>
</dbReference>
<dbReference type="GO" id="GO:0044210">
    <property type="term" value="P:'de novo' CTP biosynthetic process"/>
    <property type="evidence" value="ECO:0007669"/>
    <property type="project" value="UniProtKB-UniRule"/>
</dbReference>
<evidence type="ECO:0000256" key="8">
    <source>
        <dbReference type="ARBA" id="ARBA00022840"/>
    </source>
</evidence>
<keyword evidence="14" id="KW-1185">Reference proteome</keyword>
<feature type="domain" description="Aspartate/glutamate/uridylate kinase" evidence="12">
    <location>
        <begin position="32"/>
        <end position="241"/>
    </location>
</feature>
<evidence type="ECO:0000259" key="12">
    <source>
        <dbReference type="Pfam" id="PF00696"/>
    </source>
</evidence>
<evidence type="ECO:0000313" key="14">
    <source>
        <dbReference type="Proteomes" id="UP000295783"/>
    </source>
</evidence>
<dbReference type="NCBIfam" id="TIGR02075">
    <property type="entry name" value="pyrH_bact"/>
    <property type="match status" value="1"/>
</dbReference>
<comment type="function">
    <text evidence="11">Catalyzes the reversible phosphorylation of UMP to UDP.</text>
</comment>
<dbReference type="SUPFAM" id="SSF53633">
    <property type="entry name" value="Carbamate kinase-like"/>
    <property type="match status" value="1"/>
</dbReference>
<dbReference type="CDD" id="cd04254">
    <property type="entry name" value="AAK_UMPK-PyrH-Ec"/>
    <property type="match status" value="1"/>
</dbReference>
<evidence type="ECO:0000256" key="9">
    <source>
        <dbReference type="ARBA" id="ARBA00022975"/>
    </source>
</evidence>
<dbReference type="EMBL" id="SNYW01000011">
    <property type="protein sequence ID" value="TDQ80525.1"/>
    <property type="molecule type" value="Genomic_DNA"/>
</dbReference>
<accession>A0A4R6WJH3</accession>
<feature type="binding site" evidence="11">
    <location>
        <position position="196"/>
    </location>
    <ligand>
        <name>ATP</name>
        <dbReference type="ChEBI" id="CHEBI:30616"/>
    </ligand>
</feature>
<sequence length="268" mass="28532">MSMAGAASGDEASGETHALHAPANPAEGLLYKRVLLKISGEALMGSRDYGLEPATVNRVAKEVREVHALGVECCLVIGGGNIFRGIAGASEGMQRASADYMGMLATIMNALAMQNALEQLGVDTRVLSAIPMQSVCEPYIRRRAVRHLEKGRVVIFAAGTGNPYFTTDTAAALRASEMGCQALLKGTKVDGVYSADPKIQKDAERYQQLSHQDVLSRNLKVMDATAIALARDNGIPIIVFSIHTPGMFAEVMQGHGRYTVIGDRAAAE</sequence>
<organism evidence="13 14">
    <name type="scientific">Dongia mobilis</name>
    <dbReference type="NCBI Taxonomy" id="578943"/>
    <lineage>
        <taxon>Bacteria</taxon>
        <taxon>Pseudomonadati</taxon>
        <taxon>Pseudomonadota</taxon>
        <taxon>Alphaproteobacteria</taxon>
        <taxon>Rhodospirillales</taxon>
        <taxon>Dongiaceae</taxon>
        <taxon>Dongia</taxon>
    </lineage>
</organism>
<comment type="similarity">
    <text evidence="3 11">Belongs to the UMP kinase family.</text>
</comment>
<dbReference type="UniPathway" id="UPA00159">
    <property type="reaction ID" value="UER00275"/>
</dbReference>
<keyword evidence="8 11" id="KW-0067">ATP-binding</keyword>
<feature type="binding site" evidence="11">
    <location>
        <position position="193"/>
    </location>
    <ligand>
        <name>ATP</name>
        <dbReference type="ChEBI" id="CHEBI:30616"/>
    </ligand>
</feature>
<feature type="binding site" evidence="11">
    <location>
        <position position="79"/>
    </location>
    <ligand>
        <name>UMP</name>
        <dbReference type="ChEBI" id="CHEBI:57865"/>
    </ligand>
</feature>
<keyword evidence="4 11" id="KW-0963">Cytoplasm</keyword>
<reference evidence="13 14" key="1">
    <citation type="submission" date="2019-03" db="EMBL/GenBank/DDBJ databases">
        <title>Genomic Encyclopedia of Type Strains, Phase III (KMG-III): the genomes of soil and plant-associated and newly described type strains.</title>
        <authorList>
            <person name="Whitman W."/>
        </authorList>
    </citation>
    <scope>NUCLEOTIDE SEQUENCE [LARGE SCALE GENOMIC DNA]</scope>
    <source>
        <strain evidence="13 14">CGMCC 1.7660</strain>
    </source>
</reference>
<dbReference type="EC" id="2.7.4.22" evidence="11"/>
<evidence type="ECO:0000256" key="6">
    <source>
        <dbReference type="ARBA" id="ARBA00022741"/>
    </source>
</evidence>
<proteinExistence type="inferred from homology"/>
<comment type="caution">
    <text evidence="11">Lacks conserved residue(s) required for the propagation of feature annotation.</text>
</comment>
<evidence type="ECO:0000256" key="11">
    <source>
        <dbReference type="HAMAP-Rule" id="MF_01220"/>
    </source>
</evidence>
<dbReference type="Proteomes" id="UP000295783">
    <property type="component" value="Unassembled WGS sequence"/>
</dbReference>
<comment type="caution">
    <text evidence="13">The sequence shown here is derived from an EMBL/GenBank/DDBJ whole genome shotgun (WGS) entry which is preliminary data.</text>
</comment>
<evidence type="ECO:0000256" key="7">
    <source>
        <dbReference type="ARBA" id="ARBA00022777"/>
    </source>
</evidence>
<dbReference type="Pfam" id="PF00696">
    <property type="entry name" value="AA_kinase"/>
    <property type="match status" value="1"/>
</dbReference>
<comment type="catalytic activity">
    <reaction evidence="10 11">
        <text>UMP + ATP = UDP + ADP</text>
        <dbReference type="Rhea" id="RHEA:24400"/>
        <dbReference type="ChEBI" id="CHEBI:30616"/>
        <dbReference type="ChEBI" id="CHEBI:57865"/>
        <dbReference type="ChEBI" id="CHEBI:58223"/>
        <dbReference type="ChEBI" id="CHEBI:456216"/>
        <dbReference type="EC" id="2.7.4.22"/>
    </reaction>
</comment>
<dbReference type="InterPro" id="IPR036393">
    <property type="entry name" value="AceGlu_kinase-like_sf"/>
</dbReference>
<feature type="binding site" evidence="11">
    <location>
        <begin position="160"/>
        <end position="167"/>
    </location>
    <ligand>
        <name>UMP</name>
        <dbReference type="ChEBI" id="CHEBI:57865"/>
    </ligand>
</feature>
<feature type="binding site" evidence="11">
    <location>
        <position position="187"/>
    </location>
    <ligand>
        <name>ATP</name>
        <dbReference type="ChEBI" id="CHEBI:30616"/>
    </ligand>
</feature>
<evidence type="ECO:0000256" key="5">
    <source>
        <dbReference type="ARBA" id="ARBA00022679"/>
    </source>
</evidence>
<protein>
    <recommendedName>
        <fullName evidence="11">Uridylate kinase</fullName>
        <shortName evidence="11">UK</shortName>
        <ecNumber evidence="11">2.7.4.22</ecNumber>
    </recommendedName>
    <alternativeName>
        <fullName evidence="11">Uridine monophosphate kinase</fullName>
        <shortName evidence="11">UMP kinase</shortName>
        <shortName evidence="11">UMPK</shortName>
    </alternativeName>
</protein>
<dbReference type="InterPro" id="IPR011817">
    <property type="entry name" value="Uridylate_kinase"/>
</dbReference>
<feature type="binding site" evidence="11">
    <location>
        <begin position="37"/>
        <end position="40"/>
    </location>
    <ligand>
        <name>ATP</name>
        <dbReference type="ChEBI" id="CHEBI:30616"/>
    </ligand>
</feature>
<evidence type="ECO:0000256" key="4">
    <source>
        <dbReference type="ARBA" id="ARBA00022490"/>
    </source>
</evidence>
<dbReference type="GO" id="GO:0005524">
    <property type="term" value="F:ATP binding"/>
    <property type="evidence" value="ECO:0007669"/>
    <property type="project" value="UniProtKB-KW"/>
</dbReference>
<feature type="binding site" evidence="11">
    <location>
        <position position="84"/>
    </location>
    <ligand>
        <name>ATP</name>
        <dbReference type="ChEBI" id="CHEBI:30616"/>
    </ligand>
</feature>
<comment type="subcellular location">
    <subcellularLocation>
        <location evidence="1 11">Cytoplasm</location>
    </subcellularLocation>
</comment>
<gene>
    <name evidence="11" type="primary">pyrH</name>
    <name evidence="13" type="ORF">A8950_3057</name>
</gene>
<dbReference type="InterPro" id="IPR015963">
    <property type="entry name" value="Uridylate_kinase_bac"/>
</dbReference>
<dbReference type="GO" id="GO:0006225">
    <property type="term" value="P:UDP biosynthetic process"/>
    <property type="evidence" value="ECO:0007669"/>
    <property type="project" value="TreeGrafter"/>
</dbReference>
<comment type="subunit">
    <text evidence="11">Homohexamer.</text>
</comment>
<keyword evidence="5 11" id="KW-0808">Transferase</keyword>
<comment type="activity regulation">
    <text evidence="11">Inhibited by UTP.</text>
</comment>
<feature type="binding site" evidence="11">
    <location>
        <position position="99"/>
    </location>
    <ligand>
        <name>UMP</name>
        <dbReference type="ChEBI" id="CHEBI:57865"/>
    </ligand>
</feature>
<dbReference type="AlphaFoldDB" id="A0A4R6WJH3"/>
<keyword evidence="6 11" id="KW-0547">Nucleotide-binding</keyword>
<dbReference type="RefSeq" id="WP_166645206.1">
    <property type="nucleotide sequence ID" value="NZ_SNYW01000011.1"/>
</dbReference>
<dbReference type="GO" id="GO:0005829">
    <property type="term" value="C:cytosol"/>
    <property type="evidence" value="ECO:0007669"/>
    <property type="project" value="TreeGrafter"/>
</dbReference>
<dbReference type="HAMAP" id="MF_01220_B">
    <property type="entry name" value="PyrH_B"/>
    <property type="match status" value="1"/>
</dbReference>
<evidence type="ECO:0000256" key="1">
    <source>
        <dbReference type="ARBA" id="ARBA00004496"/>
    </source>
</evidence>
<keyword evidence="7 11" id="KW-0418">Kinase</keyword>
<dbReference type="GO" id="GO:0033862">
    <property type="term" value="F:UMP kinase activity"/>
    <property type="evidence" value="ECO:0007669"/>
    <property type="project" value="UniProtKB-EC"/>
</dbReference>
<evidence type="ECO:0000256" key="10">
    <source>
        <dbReference type="ARBA" id="ARBA00047767"/>
    </source>
</evidence>
<feature type="binding site" evidence="11">
    <location>
        <position position="80"/>
    </location>
    <ligand>
        <name>ATP</name>
        <dbReference type="ChEBI" id="CHEBI:30616"/>
    </ligand>
</feature>